<dbReference type="InterPro" id="IPR001764">
    <property type="entry name" value="Glyco_hydro_3_N"/>
</dbReference>
<dbReference type="GO" id="GO:0009254">
    <property type="term" value="P:peptidoglycan turnover"/>
    <property type="evidence" value="ECO:0007669"/>
    <property type="project" value="TreeGrafter"/>
</dbReference>
<comment type="similarity">
    <text evidence="2">Belongs to the glycosyl hydrolase 3 family.</text>
</comment>
<keyword evidence="5" id="KW-0326">Glycosidase</keyword>
<feature type="domain" description="Glycoside hydrolase family 3 N-terminal" evidence="6">
    <location>
        <begin position="58"/>
        <end position="375"/>
    </location>
</feature>
<name>A0A165L8F8_PELLU</name>
<accession>A0A165L8F8</accession>
<evidence type="ECO:0000256" key="2">
    <source>
        <dbReference type="ARBA" id="ARBA00005336"/>
    </source>
</evidence>
<evidence type="ECO:0000256" key="4">
    <source>
        <dbReference type="ARBA" id="ARBA00022801"/>
    </source>
</evidence>
<dbReference type="Gene3D" id="3.20.20.300">
    <property type="entry name" value="Glycoside hydrolase, family 3, N-terminal domain"/>
    <property type="match status" value="1"/>
</dbReference>
<dbReference type="Proteomes" id="UP000076481">
    <property type="component" value="Unassembled WGS sequence"/>
</dbReference>
<evidence type="ECO:0000259" key="6">
    <source>
        <dbReference type="Pfam" id="PF00933"/>
    </source>
</evidence>
<evidence type="ECO:0000313" key="7">
    <source>
        <dbReference type="EMBL" id="KZK73699.1"/>
    </source>
</evidence>
<organism evidence="7 8">
    <name type="scientific">Pelodictyon luteolum</name>
    <dbReference type="NCBI Taxonomy" id="1100"/>
    <lineage>
        <taxon>Bacteria</taxon>
        <taxon>Pseudomonadati</taxon>
        <taxon>Chlorobiota</taxon>
        <taxon>Chlorobiia</taxon>
        <taxon>Chlorobiales</taxon>
        <taxon>Chlorobiaceae</taxon>
        <taxon>Chlorobium/Pelodictyon group</taxon>
        <taxon>Pelodictyon</taxon>
    </lineage>
</organism>
<dbReference type="PRINTS" id="PR00133">
    <property type="entry name" value="GLHYDRLASE3"/>
</dbReference>
<dbReference type="InterPro" id="IPR036881">
    <property type="entry name" value="Glyco_hydro_3_C_sf"/>
</dbReference>
<proteinExistence type="inferred from homology"/>
<evidence type="ECO:0000256" key="1">
    <source>
        <dbReference type="ARBA" id="ARBA00001231"/>
    </source>
</evidence>
<dbReference type="PANTHER" id="PTHR30480">
    <property type="entry name" value="BETA-HEXOSAMINIDASE-RELATED"/>
    <property type="match status" value="1"/>
</dbReference>
<keyword evidence="4 7" id="KW-0378">Hydrolase</keyword>
<sequence>MQPESPRITARWILAIIVLSALAGGTLHAEPALQPWHAEAVFRKVDPDIDAALQAMSLEEKIGQMLMADSPGAYIEKDDPARIKLDRLVSEGKIGGIMFLKGSMFSAAMLANHFQSIAPHPLFISADMERGLAMRLEGATRFPSAMAVSAAGSTELSMKMGEAIALEAKATGLSWNFAPSVDLNSNPLNPVINTRSYGDTPELASRMADALIEGMQAKGLLATAKHFPGHGNVTVDSHLALPVLQADSLQLEEYELKPFRSAIRRGVMSVMTGHLAVPKLTGTMDPASISAPIVTGLLRQALGFKGLIVTDALNMKALYDGHNVEEISVLAVAAGNDVLLFSPDPERSFHAILGAVRNGSISEERINQSVRRILQAKRWAGLRPKALVDLNRVPEMAAPARHIELAESIAARSITFTGKSRHIFPIRKKKSGSSILHIILQDRTDPNTGIGFMAGMDSDWKTDHIRITPGTTTEEYTEAERIAETAPAILISGYLSDPSKLNSLQLAFIRSLQKLYQETRPFVFVAFGSPYMLRSFPGMENCICTYDAEKNSEQNALKVLSGRMEPNGKLPVVLLRDAAGEISTP</sequence>
<dbReference type="InterPro" id="IPR036962">
    <property type="entry name" value="Glyco_hydro_3_N_sf"/>
</dbReference>
<dbReference type="InterPro" id="IPR017853">
    <property type="entry name" value="GH"/>
</dbReference>
<comment type="catalytic activity">
    <reaction evidence="1">
        <text>Hydrolysis of terminal non-reducing N-acetyl-D-hexosamine residues in N-acetyl-beta-D-hexosaminides.</text>
        <dbReference type="EC" id="3.2.1.52"/>
    </reaction>
</comment>
<dbReference type="Gene3D" id="3.40.50.1700">
    <property type="entry name" value="Glycoside hydrolase family 3 C-terminal domain"/>
    <property type="match status" value="1"/>
</dbReference>
<gene>
    <name evidence="7" type="ORF">A3K90_00815</name>
</gene>
<dbReference type="RefSeq" id="WP_303682140.1">
    <property type="nucleotide sequence ID" value="NZ_LVWG01000034.1"/>
</dbReference>
<comment type="caution">
    <text evidence="7">The sequence shown here is derived from an EMBL/GenBank/DDBJ whole genome shotgun (WGS) entry which is preliminary data.</text>
</comment>
<evidence type="ECO:0000256" key="5">
    <source>
        <dbReference type="ARBA" id="ARBA00023295"/>
    </source>
</evidence>
<dbReference type="PANTHER" id="PTHR30480:SF13">
    <property type="entry name" value="BETA-HEXOSAMINIDASE"/>
    <property type="match status" value="1"/>
</dbReference>
<dbReference type="SUPFAM" id="SSF51445">
    <property type="entry name" value="(Trans)glycosidases"/>
    <property type="match status" value="1"/>
</dbReference>
<reference evidence="7 8" key="1">
    <citation type="submission" date="2016-03" db="EMBL/GenBank/DDBJ databases">
        <title>Speciation and ecological success in dimly lit waters: horizontal gene transfer in a green sulfur bacteria bloom unveiled by metagenomic assembly.</title>
        <authorList>
            <person name="Llorens-Mares T."/>
            <person name="Liu Z."/>
            <person name="Allen L.Z."/>
            <person name="Rusch D.B."/>
            <person name="Craig M.T."/>
            <person name="Dupont C.L."/>
            <person name="Bryant D.A."/>
            <person name="Casamayor E.O."/>
        </authorList>
    </citation>
    <scope>NUCLEOTIDE SEQUENCE [LARGE SCALE GENOMIC DNA]</scope>
    <source>
        <strain evidence="7">CIII</strain>
    </source>
</reference>
<dbReference type="EC" id="3.2.1.52" evidence="3"/>
<evidence type="ECO:0000256" key="3">
    <source>
        <dbReference type="ARBA" id="ARBA00012663"/>
    </source>
</evidence>
<dbReference type="GO" id="GO:0005975">
    <property type="term" value="P:carbohydrate metabolic process"/>
    <property type="evidence" value="ECO:0007669"/>
    <property type="project" value="InterPro"/>
</dbReference>
<dbReference type="GO" id="GO:0004563">
    <property type="term" value="F:beta-N-acetylhexosaminidase activity"/>
    <property type="evidence" value="ECO:0007669"/>
    <property type="project" value="UniProtKB-EC"/>
</dbReference>
<dbReference type="Pfam" id="PF00933">
    <property type="entry name" value="Glyco_hydro_3"/>
    <property type="match status" value="1"/>
</dbReference>
<evidence type="ECO:0000313" key="8">
    <source>
        <dbReference type="Proteomes" id="UP000076481"/>
    </source>
</evidence>
<dbReference type="EMBL" id="LVWG01000034">
    <property type="protein sequence ID" value="KZK73699.1"/>
    <property type="molecule type" value="Genomic_DNA"/>
</dbReference>
<protein>
    <recommendedName>
        <fullName evidence="3">beta-N-acetylhexosaminidase</fullName>
        <ecNumber evidence="3">3.2.1.52</ecNumber>
    </recommendedName>
</protein>
<dbReference type="AlphaFoldDB" id="A0A165L8F8"/>
<dbReference type="InterPro" id="IPR050226">
    <property type="entry name" value="NagZ_Beta-hexosaminidase"/>
</dbReference>